<reference evidence="1 2" key="1">
    <citation type="journal article" date="2024" name="Ann. Entomol. Soc. Am.">
        <title>Genomic analyses of the southern and eastern yellowjacket wasps (Hymenoptera: Vespidae) reveal evolutionary signatures of social life.</title>
        <authorList>
            <person name="Catto M.A."/>
            <person name="Caine P.B."/>
            <person name="Orr S.E."/>
            <person name="Hunt B.G."/>
            <person name="Goodisman M.A.D."/>
        </authorList>
    </citation>
    <scope>NUCLEOTIDE SEQUENCE [LARGE SCALE GENOMIC DNA]</scope>
    <source>
        <strain evidence="1">232</strain>
        <tissue evidence="1">Head and thorax</tissue>
    </source>
</reference>
<dbReference type="EMBL" id="JAYRBN010000075">
    <property type="protein sequence ID" value="KAL2732647.1"/>
    <property type="molecule type" value="Genomic_DNA"/>
</dbReference>
<evidence type="ECO:0000313" key="2">
    <source>
        <dbReference type="Proteomes" id="UP001607303"/>
    </source>
</evidence>
<evidence type="ECO:0000313" key="1">
    <source>
        <dbReference type="EMBL" id="KAL2732647.1"/>
    </source>
</evidence>
<proteinExistence type="predicted"/>
<gene>
    <name evidence="1" type="ORF">V1477_014888</name>
</gene>
<comment type="caution">
    <text evidence="1">The sequence shown here is derived from an EMBL/GenBank/DDBJ whole genome shotgun (WGS) entry which is preliminary data.</text>
</comment>
<sequence length="121" mass="13742">MNPRTHETIYFTKTLKSAPRRGKGKENKSQIIKNYQNPPDTNFNCTRIVLAAVTVAAAKKGMKKGMEKEDKNWKNRKDREIEQTSCGTHAEKCHVTASASNFHAQNVQQRKQEVAVQLKPC</sequence>
<accession>A0ABD2BIR7</accession>
<name>A0ABD2BIR7_VESMC</name>
<protein>
    <submittedName>
        <fullName evidence="1">Uncharacterized protein</fullName>
    </submittedName>
</protein>
<dbReference type="Proteomes" id="UP001607303">
    <property type="component" value="Unassembled WGS sequence"/>
</dbReference>
<dbReference type="AlphaFoldDB" id="A0ABD2BIR7"/>
<organism evidence="1 2">
    <name type="scientific">Vespula maculifrons</name>
    <name type="common">Eastern yellow jacket</name>
    <name type="synonym">Wasp</name>
    <dbReference type="NCBI Taxonomy" id="7453"/>
    <lineage>
        <taxon>Eukaryota</taxon>
        <taxon>Metazoa</taxon>
        <taxon>Ecdysozoa</taxon>
        <taxon>Arthropoda</taxon>
        <taxon>Hexapoda</taxon>
        <taxon>Insecta</taxon>
        <taxon>Pterygota</taxon>
        <taxon>Neoptera</taxon>
        <taxon>Endopterygota</taxon>
        <taxon>Hymenoptera</taxon>
        <taxon>Apocrita</taxon>
        <taxon>Aculeata</taxon>
        <taxon>Vespoidea</taxon>
        <taxon>Vespidae</taxon>
        <taxon>Vespinae</taxon>
        <taxon>Vespula</taxon>
    </lineage>
</organism>
<keyword evidence="2" id="KW-1185">Reference proteome</keyword>